<accession>A0ABU2M5T0</accession>
<dbReference type="EMBL" id="JAVREP010000001">
    <property type="protein sequence ID" value="MDT0327530.1"/>
    <property type="molecule type" value="Genomic_DNA"/>
</dbReference>
<evidence type="ECO:0000259" key="2">
    <source>
        <dbReference type="PROSITE" id="PS51704"/>
    </source>
</evidence>
<keyword evidence="1" id="KW-0732">Signal</keyword>
<dbReference type="InterPro" id="IPR030395">
    <property type="entry name" value="GP_PDE_dom"/>
</dbReference>
<reference evidence="4" key="1">
    <citation type="submission" date="2023-07" db="EMBL/GenBank/DDBJ databases">
        <title>30 novel species of actinomycetes from the DSMZ collection.</title>
        <authorList>
            <person name="Nouioui I."/>
        </authorList>
    </citation>
    <scope>NUCLEOTIDE SEQUENCE [LARGE SCALE GENOMIC DNA]</scope>
    <source>
        <strain evidence="4">DSM 44743</strain>
    </source>
</reference>
<proteinExistence type="predicted"/>
<dbReference type="PANTHER" id="PTHR46211:SF1">
    <property type="entry name" value="GLYCEROPHOSPHODIESTER PHOSPHODIESTERASE, CYTOPLASMIC"/>
    <property type="match status" value="1"/>
</dbReference>
<evidence type="ECO:0000256" key="1">
    <source>
        <dbReference type="SAM" id="SignalP"/>
    </source>
</evidence>
<dbReference type="PROSITE" id="PS51704">
    <property type="entry name" value="GP_PDE"/>
    <property type="match status" value="1"/>
</dbReference>
<feature type="signal peptide" evidence="1">
    <location>
        <begin position="1"/>
        <end position="23"/>
    </location>
</feature>
<protein>
    <submittedName>
        <fullName evidence="3">Glycerophosphodiester phosphodiesterase family protein</fullName>
    </submittedName>
</protein>
<name>A0ABU2M5T0_9ACTN</name>
<dbReference type="InterPro" id="IPR017946">
    <property type="entry name" value="PLC-like_Pdiesterase_TIM-brl"/>
</dbReference>
<dbReference type="Pfam" id="PF03009">
    <property type="entry name" value="GDPD"/>
    <property type="match status" value="1"/>
</dbReference>
<sequence>MHRIGIVVGVVSLAIVVLCAPSAASVTPLPDSPGTIAEKPATVRHVASQRPLLAVSHRGAAGHAPENTLAGLDAARRLGAETVEIDVQRTKDGELVLLHDVTLTRTTDAEKVFPGRSSYLVADFTLAEIRRLDAGSWFSSAYAGERVPTLSEALRRLESLDLNLFLEIKEPARHPGIERDIARELRARSIWLKHNRPWEPRRLIVQSFDWEVVRSSKLILPSVPHALLGRVPESRVPDFTWAHMINPNHATIDAAYVDLLHEHGFEIMPYTVNTRAAMDTVLFKGVDGFITDYPDAGQRAIRDFLARNAKKTPTEVTLPLLPALH</sequence>
<dbReference type="Gene3D" id="3.20.20.190">
    <property type="entry name" value="Phosphatidylinositol (PI) phosphodiesterase"/>
    <property type="match status" value="1"/>
</dbReference>
<feature type="domain" description="GP-PDE" evidence="2">
    <location>
        <begin position="52"/>
        <end position="301"/>
    </location>
</feature>
<dbReference type="Proteomes" id="UP001183390">
    <property type="component" value="Unassembled WGS sequence"/>
</dbReference>
<keyword evidence="4" id="KW-1185">Reference proteome</keyword>
<evidence type="ECO:0000313" key="4">
    <source>
        <dbReference type="Proteomes" id="UP001183390"/>
    </source>
</evidence>
<dbReference type="RefSeq" id="WP_311510291.1">
    <property type="nucleotide sequence ID" value="NZ_JAVREP010000001.1"/>
</dbReference>
<organism evidence="3 4">
    <name type="scientific">Nocardiopsis lambiniae</name>
    <dbReference type="NCBI Taxonomy" id="3075539"/>
    <lineage>
        <taxon>Bacteria</taxon>
        <taxon>Bacillati</taxon>
        <taxon>Actinomycetota</taxon>
        <taxon>Actinomycetes</taxon>
        <taxon>Streptosporangiales</taxon>
        <taxon>Nocardiopsidaceae</taxon>
        <taxon>Nocardiopsis</taxon>
    </lineage>
</organism>
<dbReference type="SUPFAM" id="SSF51695">
    <property type="entry name" value="PLC-like phosphodiesterases"/>
    <property type="match status" value="1"/>
</dbReference>
<gene>
    <name evidence="3" type="ORF">RM479_03805</name>
</gene>
<comment type="caution">
    <text evidence="3">The sequence shown here is derived from an EMBL/GenBank/DDBJ whole genome shotgun (WGS) entry which is preliminary data.</text>
</comment>
<evidence type="ECO:0000313" key="3">
    <source>
        <dbReference type="EMBL" id="MDT0327530.1"/>
    </source>
</evidence>
<feature type="chain" id="PRO_5046314760" evidence="1">
    <location>
        <begin position="24"/>
        <end position="325"/>
    </location>
</feature>
<dbReference type="PANTHER" id="PTHR46211">
    <property type="entry name" value="GLYCEROPHOSPHORYL DIESTER PHOSPHODIESTERASE"/>
    <property type="match status" value="1"/>
</dbReference>